<gene>
    <name evidence="1" type="ORF">QOL99_02985</name>
</gene>
<evidence type="ECO:0000313" key="1">
    <source>
        <dbReference type="EMBL" id="MDL2343110.1"/>
    </source>
</evidence>
<dbReference type="RefSeq" id="WP_285521160.1">
    <property type="nucleotide sequence ID" value="NZ_JASNGB010000012.1"/>
</dbReference>
<reference evidence="1 2" key="1">
    <citation type="submission" date="2023-05" db="EMBL/GenBank/DDBJ databases">
        <authorList>
            <person name="Gao F."/>
        </authorList>
    </citation>
    <scope>NUCLEOTIDE SEQUENCE [LARGE SCALE GENOMIC DNA]</scope>
    <source>
        <strain evidence="1 2">MIMF12</strain>
    </source>
</reference>
<organism evidence="1 2">
    <name type="scientific">Deinococcus rhizophilus</name>
    <dbReference type="NCBI Taxonomy" id="3049544"/>
    <lineage>
        <taxon>Bacteria</taxon>
        <taxon>Thermotogati</taxon>
        <taxon>Deinococcota</taxon>
        <taxon>Deinococci</taxon>
        <taxon>Deinococcales</taxon>
        <taxon>Deinococcaceae</taxon>
        <taxon>Deinococcus</taxon>
    </lineage>
</organism>
<protein>
    <submittedName>
        <fullName evidence="1">Uncharacterized protein</fullName>
    </submittedName>
</protein>
<keyword evidence="2" id="KW-1185">Reference proteome</keyword>
<comment type="caution">
    <text evidence="1">The sequence shown here is derived from an EMBL/GenBank/DDBJ whole genome shotgun (WGS) entry which is preliminary data.</text>
</comment>
<name>A0ABT7JDI7_9DEIO</name>
<dbReference type="Proteomes" id="UP001302059">
    <property type="component" value="Unassembled WGS sequence"/>
</dbReference>
<accession>A0ABT7JDI7</accession>
<proteinExistence type="predicted"/>
<sequence>MTPPMTDRTLPRPWGLCDGCGEAAGLPLPGRADYHLCAVCAAHDALRKAAQDDLEALASPAVGAWAAQWGAAGLSGEELREITEQLSGAWMAEDYGKAYRLAHLRRLRRAHRAPAFEVAGPDRVAFHAEALPMLAAYRPADPERGILWPYFLDTHGEARTIHPGPDTLTLIQPDGGRVLIFTGSGGQTAWGSPAYTVPGFRVPAHLWPHVEAVLSRKGGPQEGGEA</sequence>
<evidence type="ECO:0000313" key="2">
    <source>
        <dbReference type="Proteomes" id="UP001302059"/>
    </source>
</evidence>
<dbReference type="EMBL" id="JASNGB010000012">
    <property type="protein sequence ID" value="MDL2343110.1"/>
    <property type="molecule type" value="Genomic_DNA"/>
</dbReference>